<dbReference type="InterPro" id="IPR005311">
    <property type="entry name" value="PBP_dimer"/>
</dbReference>
<comment type="similarity">
    <text evidence="2">Belongs to the transpeptidase family.</text>
</comment>
<keyword evidence="6 9" id="KW-0378">Hydrolase</keyword>
<dbReference type="InterPro" id="IPR002137">
    <property type="entry name" value="Beta-lactam_class-D_AS"/>
</dbReference>
<evidence type="ECO:0000256" key="5">
    <source>
        <dbReference type="ARBA" id="ARBA00022729"/>
    </source>
</evidence>
<dbReference type="PANTHER" id="PTHR30627">
    <property type="entry name" value="PEPTIDOGLYCAN D,D-TRANSPEPTIDASE"/>
    <property type="match status" value="1"/>
</dbReference>
<comment type="caution">
    <text evidence="12">The sequence shown here is derived from an EMBL/GenBank/DDBJ whole genome shotgun (WGS) entry which is preliminary data.</text>
</comment>
<evidence type="ECO:0000256" key="9">
    <source>
        <dbReference type="RuleBase" id="RU361140"/>
    </source>
</evidence>
<protein>
    <recommendedName>
        <fullName evidence="4 9">Beta-lactamase</fullName>
        <ecNumber evidence="4 9">3.5.2.6</ecNumber>
    </recommendedName>
</protein>
<keyword evidence="5" id="KW-0732">Signal</keyword>
<comment type="subcellular location">
    <subcellularLocation>
        <location evidence="1">Membrane</location>
    </subcellularLocation>
</comment>
<sequence>MRTKLRPLPGVVFRERTQPLAPTREFARALLGSVGPVTAEMVTKGGGRYAAGDVAGVSGLQRQYDEQLAGTPGTVVEAVSEGDPRTLYEVAATTGKPLALTLATDVQEAADRALQDLDQPAALVAVSVQTGAVLAVANSPATGLDRALVGRYPPGSTFKVVTTLSLLGKGLRADDRVECPQTATVDGRTFRNFEAEQFGAVPFRTDFARSCNTAFVGLSPRLDADDLRRTAASTGIGVDYDALGTDAFSGSVPATTSDVDKAAASFGQGRVLVSPLAVAVSTASVARGGYLPPTLVDTGATAPTAKALDDGDVTTLRSLMRSVVTDGTGTALRDVDGGEVRAKTGTAEFGTDDPPRTRAWITGWQGDVAFAVLVEEGASGGTVAGPVAARFLRGL</sequence>
<proteinExistence type="inferred from homology"/>
<gene>
    <name evidence="12" type="ORF">GCM10025868_20330</name>
</gene>
<dbReference type="Pfam" id="PF03717">
    <property type="entry name" value="PBP_dimer"/>
    <property type="match status" value="1"/>
</dbReference>
<organism evidence="12 13">
    <name type="scientific">Angustibacter aerolatus</name>
    <dbReference type="NCBI Taxonomy" id="1162965"/>
    <lineage>
        <taxon>Bacteria</taxon>
        <taxon>Bacillati</taxon>
        <taxon>Actinomycetota</taxon>
        <taxon>Actinomycetes</taxon>
        <taxon>Kineosporiales</taxon>
        <taxon>Kineosporiaceae</taxon>
    </lineage>
</organism>
<keyword evidence="13" id="KW-1185">Reference proteome</keyword>
<keyword evidence="7" id="KW-0472">Membrane</keyword>
<dbReference type="SUPFAM" id="SSF56601">
    <property type="entry name" value="beta-lactamase/transpeptidase-like"/>
    <property type="match status" value="1"/>
</dbReference>
<comment type="catalytic activity">
    <reaction evidence="9">
        <text>a beta-lactam + H2O = a substituted beta-amino acid</text>
        <dbReference type="Rhea" id="RHEA:20401"/>
        <dbReference type="ChEBI" id="CHEBI:15377"/>
        <dbReference type="ChEBI" id="CHEBI:35627"/>
        <dbReference type="ChEBI" id="CHEBI:140347"/>
        <dbReference type="EC" id="3.5.2.6"/>
    </reaction>
</comment>
<dbReference type="Pfam" id="PF00905">
    <property type="entry name" value="Transpeptidase"/>
    <property type="match status" value="1"/>
</dbReference>
<evidence type="ECO:0000313" key="13">
    <source>
        <dbReference type="Proteomes" id="UP001157017"/>
    </source>
</evidence>
<feature type="domain" description="Penicillin-binding protein transpeptidase" evidence="10">
    <location>
        <begin position="122"/>
        <end position="392"/>
    </location>
</feature>
<keyword evidence="8 9" id="KW-0046">Antibiotic resistance</keyword>
<accession>A0ABQ6JF17</accession>
<dbReference type="EMBL" id="BSUZ01000001">
    <property type="protein sequence ID" value="GMA86783.1"/>
    <property type="molecule type" value="Genomic_DNA"/>
</dbReference>
<comment type="similarity">
    <text evidence="3 9">Belongs to the class-D beta-lactamase family.</text>
</comment>
<evidence type="ECO:0000256" key="7">
    <source>
        <dbReference type="ARBA" id="ARBA00023136"/>
    </source>
</evidence>
<evidence type="ECO:0000256" key="2">
    <source>
        <dbReference type="ARBA" id="ARBA00007171"/>
    </source>
</evidence>
<evidence type="ECO:0000259" key="11">
    <source>
        <dbReference type="Pfam" id="PF03717"/>
    </source>
</evidence>
<evidence type="ECO:0000256" key="3">
    <source>
        <dbReference type="ARBA" id="ARBA00007898"/>
    </source>
</evidence>
<evidence type="ECO:0000259" key="10">
    <source>
        <dbReference type="Pfam" id="PF00905"/>
    </source>
</evidence>
<evidence type="ECO:0000256" key="4">
    <source>
        <dbReference type="ARBA" id="ARBA00012865"/>
    </source>
</evidence>
<evidence type="ECO:0000256" key="6">
    <source>
        <dbReference type="ARBA" id="ARBA00022801"/>
    </source>
</evidence>
<dbReference type="PROSITE" id="PS00337">
    <property type="entry name" value="BETA_LACTAMASE_D"/>
    <property type="match status" value="1"/>
</dbReference>
<dbReference type="InterPro" id="IPR001460">
    <property type="entry name" value="PCN-bd_Tpept"/>
</dbReference>
<evidence type="ECO:0000256" key="1">
    <source>
        <dbReference type="ARBA" id="ARBA00004370"/>
    </source>
</evidence>
<dbReference type="PANTHER" id="PTHR30627:SF24">
    <property type="entry name" value="PENICILLIN-BINDING PROTEIN 4B"/>
    <property type="match status" value="1"/>
</dbReference>
<dbReference type="Proteomes" id="UP001157017">
    <property type="component" value="Unassembled WGS sequence"/>
</dbReference>
<dbReference type="Gene3D" id="3.40.710.10">
    <property type="entry name" value="DD-peptidase/beta-lactamase superfamily"/>
    <property type="match status" value="1"/>
</dbReference>
<dbReference type="InterPro" id="IPR012338">
    <property type="entry name" value="Beta-lactam/transpept-like"/>
</dbReference>
<reference evidence="13" key="1">
    <citation type="journal article" date="2019" name="Int. J. Syst. Evol. Microbiol.">
        <title>The Global Catalogue of Microorganisms (GCM) 10K type strain sequencing project: providing services to taxonomists for standard genome sequencing and annotation.</title>
        <authorList>
            <consortium name="The Broad Institute Genomics Platform"/>
            <consortium name="The Broad Institute Genome Sequencing Center for Infectious Disease"/>
            <person name="Wu L."/>
            <person name="Ma J."/>
        </authorList>
    </citation>
    <scope>NUCLEOTIDE SEQUENCE [LARGE SCALE GENOMIC DNA]</scope>
    <source>
        <strain evidence="13">NBRC 108730</strain>
    </source>
</reference>
<dbReference type="Gene3D" id="3.90.1310.10">
    <property type="entry name" value="Penicillin-binding protein 2a (Domain 2)"/>
    <property type="match status" value="1"/>
</dbReference>
<evidence type="ECO:0000313" key="12">
    <source>
        <dbReference type="EMBL" id="GMA86783.1"/>
    </source>
</evidence>
<dbReference type="EC" id="3.5.2.6" evidence="4 9"/>
<name>A0ABQ6JF17_9ACTN</name>
<evidence type="ECO:0000256" key="8">
    <source>
        <dbReference type="ARBA" id="ARBA00023251"/>
    </source>
</evidence>
<feature type="domain" description="Penicillin-binding protein dimerisation" evidence="11">
    <location>
        <begin position="4"/>
        <end position="79"/>
    </location>
</feature>
<dbReference type="InterPro" id="IPR050515">
    <property type="entry name" value="Beta-lactam/transpept"/>
</dbReference>